<dbReference type="GO" id="GO:0044281">
    <property type="term" value="P:small molecule metabolic process"/>
    <property type="evidence" value="ECO:0007669"/>
    <property type="project" value="UniProtKB-ARBA"/>
</dbReference>
<evidence type="ECO:0000256" key="3">
    <source>
        <dbReference type="ARBA" id="ARBA00022842"/>
    </source>
</evidence>
<keyword evidence="5" id="KW-1185">Reference proteome</keyword>
<dbReference type="Gene3D" id="1.20.120.1600">
    <property type="match status" value="1"/>
</dbReference>
<evidence type="ECO:0000313" key="4">
    <source>
        <dbReference type="EMBL" id="EOR71217.1"/>
    </source>
</evidence>
<gene>
    <name evidence="4" type="ORF">TM51_08681</name>
</gene>
<comment type="cofactor">
    <cofactor evidence="1">
        <name>Mg(2+)</name>
        <dbReference type="ChEBI" id="CHEBI:18420"/>
    </cofactor>
</comment>
<accession>A0A9P2TA32</accession>
<keyword evidence="2 4" id="KW-0378">Hydrolase</keyword>
<dbReference type="InterPro" id="IPR023214">
    <property type="entry name" value="HAD_sf"/>
</dbReference>
<dbReference type="Proteomes" id="UP000014184">
    <property type="component" value="Unassembled WGS sequence"/>
</dbReference>
<dbReference type="Gene3D" id="3.40.50.1000">
    <property type="entry name" value="HAD superfamily/HAD-like"/>
    <property type="match status" value="1"/>
</dbReference>
<dbReference type="Pfam" id="PF00702">
    <property type="entry name" value="Hydrolase"/>
    <property type="match status" value="1"/>
</dbReference>
<dbReference type="NCBIfam" id="TIGR01509">
    <property type="entry name" value="HAD-SF-IA-v3"/>
    <property type="match status" value="1"/>
</dbReference>
<dbReference type="PANTHER" id="PTHR46470:SF4">
    <property type="entry name" value="5-AMINO-6-(5-PHOSPHO-D-RIBITYLAMINO)URACIL PHOSPHATASE YIGB"/>
    <property type="match status" value="1"/>
</dbReference>
<dbReference type="SUPFAM" id="SSF56784">
    <property type="entry name" value="HAD-like"/>
    <property type="match status" value="1"/>
</dbReference>
<dbReference type="InterPro" id="IPR006439">
    <property type="entry name" value="HAD-SF_hydro_IA"/>
</dbReference>
<dbReference type="EMBL" id="AOSG01000046">
    <property type="protein sequence ID" value="EOR71217.1"/>
    <property type="molecule type" value="Genomic_DNA"/>
</dbReference>
<dbReference type="RefSeq" id="WP_011292105.1">
    <property type="nucleotide sequence ID" value="NZ_AOSG01000046.1"/>
</dbReference>
<dbReference type="NCBIfam" id="TIGR01549">
    <property type="entry name" value="HAD-SF-IA-v1"/>
    <property type="match status" value="1"/>
</dbReference>
<protein>
    <submittedName>
        <fullName evidence="4">HAD family hydrolase</fullName>
    </submittedName>
</protein>
<dbReference type="GO" id="GO:0016787">
    <property type="term" value="F:hydrolase activity"/>
    <property type="evidence" value="ECO:0007669"/>
    <property type="project" value="UniProtKB-KW"/>
</dbReference>
<evidence type="ECO:0000256" key="2">
    <source>
        <dbReference type="ARBA" id="ARBA00022801"/>
    </source>
</evidence>
<proteinExistence type="predicted"/>
<evidence type="ECO:0000256" key="1">
    <source>
        <dbReference type="ARBA" id="ARBA00001946"/>
    </source>
</evidence>
<evidence type="ECO:0000313" key="5">
    <source>
        <dbReference type="Proteomes" id="UP000014184"/>
    </source>
</evidence>
<sequence length="245" mass="26938">MPYHPTTTPPAAILFSVDDTLVDDYNAVSQGVRVLMERLGHPSFSAARVLWDVQGILSTSAYRAGRIPLAEKRRQLVRALATQAGHSHISDQHCDELYQRYLDAHRAAWRTFDDVAPTLTQLAQRNIRLGVITNGDQNRQHDKLSTLNLAHHFGAVVCAEAAGTSKPDPRIFLLACQQLGVAPHQTWYVGDQMYEDAIGALNAGLYPVLCDRHRLLPATEITTIHTLTELSALTTGTRSPGASLL</sequence>
<dbReference type="PANTHER" id="PTHR46470">
    <property type="entry name" value="N-ACYLNEURAMINATE-9-PHOSPHATASE"/>
    <property type="match status" value="1"/>
</dbReference>
<reference evidence="4 5" key="1">
    <citation type="journal article" date="2013" name="Genome Announc.">
        <title>Draft Genome Sequence of the Lignocellulose Decomposer Thermobifida fusca Strain TM51.</title>
        <authorList>
            <person name="Toth A."/>
            <person name="Barna T."/>
            <person name="Nagy I."/>
            <person name="Horvath B."/>
            <person name="Nagy I."/>
            <person name="Tancsics A."/>
            <person name="Kriszt B."/>
            <person name="Baka E."/>
            <person name="Fekete C."/>
            <person name="Kukolya J."/>
        </authorList>
    </citation>
    <scope>NUCLEOTIDE SEQUENCE [LARGE SCALE GENOMIC DNA]</scope>
    <source>
        <strain evidence="4 5">TM51</strain>
    </source>
</reference>
<name>A0A9P2TA32_THEFU</name>
<dbReference type="InterPro" id="IPR036412">
    <property type="entry name" value="HAD-like_sf"/>
</dbReference>
<keyword evidence="3" id="KW-0460">Magnesium</keyword>
<dbReference type="InterPro" id="IPR051400">
    <property type="entry name" value="HAD-like_hydrolase"/>
</dbReference>
<comment type="caution">
    <text evidence="4">The sequence shown here is derived from an EMBL/GenBank/DDBJ whole genome shotgun (WGS) entry which is preliminary data.</text>
</comment>
<organism evidence="4 5">
    <name type="scientific">Thermobifida fusca TM51</name>
    <dbReference type="NCBI Taxonomy" id="1169414"/>
    <lineage>
        <taxon>Bacteria</taxon>
        <taxon>Bacillati</taxon>
        <taxon>Actinomycetota</taxon>
        <taxon>Actinomycetes</taxon>
        <taxon>Streptosporangiales</taxon>
        <taxon>Nocardiopsidaceae</taxon>
        <taxon>Thermobifida</taxon>
    </lineage>
</organism>
<dbReference type="AlphaFoldDB" id="A0A9P2TA32"/>